<dbReference type="EMBL" id="JADNRY010000240">
    <property type="protein sequence ID" value="KAF9060506.1"/>
    <property type="molecule type" value="Genomic_DNA"/>
</dbReference>
<evidence type="ECO:0000256" key="1">
    <source>
        <dbReference type="SAM" id="SignalP"/>
    </source>
</evidence>
<reference evidence="2" key="1">
    <citation type="submission" date="2020-11" db="EMBL/GenBank/DDBJ databases">
        <authorList>
            <consortium name="DOE Joint Genome Institute"/>
            <person name="Ahrendt S."/>
            <person name="Riley R."/>
            <person name="Andreopoulos W."/>
            <person name="Labutti K."/>
            <person name="Pangilinan J."/>
            <person name="Ruiz-Duenas F.J."/>
            <person name="Barrasa J.M."/>
            <person name="Sanchez-Garcia M."/>
            <person name="Camarero S."/>
            <person name="Miyauchi S."/>
            <person name="Serrano A."/>
            <person name="Linde D."/>
            <person name="Babiker R."/>
            <person name="Drula E."/>
            <person name="Ayuso-Fernandez I."/>
            <person name="Pacheco R."/>
            <person name="Padilla G."/>
            <person name="Ferreira P."/>
            <person name="Barriuso J."/>
            <person name="Kellner H."/>
            <person name="Castanera R."/>
            <person name="Alfaro M."/>
            <person name="Ramirez L."/>
            <person name="Pisabarro A.G."/>
            <person name="Kuo A."/>
            <person name="Tritt A."/>
            <person name="Lipzen A."/>
            <person name="He G."/>
            <person name="Yan M."/>
            <person name="Ng V."/>
            <person name="Cullen D."/>
            <person name="Martin F."/>
            <person name="Rosso M.-N."/>
            <person name="Henrissat B."/>
            <person name="Hibbett D."/>
            <person name="Martinez A.T."/>
            <person name="Grigoriev I.V."/>
        </authorList>
    </citation>
    <scope>NUCLEOTIDE SEQUENCE</scope>
    <source>
        <strain evidence="2">AH 40177</strain>
    </source>
</reference>
<feature type="chain" id="PRO_5040154104" description="Secreted protein" evidence="1">
    <location>
        <begin position="22"/>
        <end position="169"/>
    </location>
</feature>
<protein>
    <recommendedName>
        <fullName evidence="4">Secreted protein</fullName>
    </recommendedName>
</protein>
<accession>A0A9P5PBX8</accession>
<dbReference type="AlphaFoldDB" id="A0A9P5PBX8"/>
<feature type="signal peptide" evidence="1">
    <location>
        <begin position="1"/>
        <end position="21"/>
    </location>
</feature>
<gene>
    <name evidence="2" type="ORF">BDP27DRAFT_1370466</name>
</gene>
<evidence type="ECO:0008006" key="4">
    <source>
        <dbReference type="Google" id="ProtNLM"/>
    </source>
</evidence>
<evidence type="ECO:0000313" key="3">
    <source>
        <dbReference type="Proteomes" id="UP000772434"/>
    </source>
</evidence>
<evidence type="ECO:0000313" key="2">
    <source>
        <dbReference type="EMBL" id="KAF9060506.1"/>
    </source>
</evidence>
<organism evidence="2 3">
    <name type="scientific">Rhodocollybia butyracea</name>
    <dbReference type="NCBI Taxonomy" id="206335"/>
    <lineage>
        <taxon>Eukaryota</taxon>
        <taxon>Fungi</taxon>
        <taxon>Dikarya</taxon>
        <taxon>Basidiomycota</taxon>
        <taxon>Agaricomycotina</taxon>
        <taxon>Agaricomycetes</taxon>
        <taxon>Agaricomycetidae</taxon>
        <taxon>Agaricales</taxon>
        <taxon>Marasmiineae</taxon>
        <taxon>Omphalotaceae</taxon>
        <taxon>Rhodocollybia</taxon>
    </lineage>
</organism>
<sequence>MMLASMLALFFPSLVPTRARSEKGWDILFGAILSYAVESSTVQEASKPTRLSTDNTYNSQEAPPDLLSKTKTIEKRMNVPPMWEQIGRHWDLISRACRYCTEWGCLIQNGMSDERMSMGQSRFVCYSEIMRTPRKSTKQCLPFNKRKESVLRQEVTVPHPYRRQESEKR</sequence>
<proteinExistence type="predicted"/>
<keyword evidence="3" id="KW-1185">Reference proteome</keyword>
<comment type="caution">
    <text evidence="2">The sequence shown here is derived from an EMBL/GenBank/DDBJ whole genome shotgun (WGS) entry which is preliminary data.</text>
</comment>
<name>A0A9P5PBX8_9AGAR</name>
<keyword evidence="1" id="KW-0732">Signal</keyword>
<dbReference type="Proteomes" id="UP000772434">
    <property type="component" value="Unassembled WGS sequence"/>
</dbReference>